<dbReference type="RefSeq" id="WP_171778435.1">
    <property type="nucleotide sequence ID" value="NZ_CP045273.1"/>
</dbReference>
<sequence>MKELKIHNWTLEVDVKKTYEQYKNEKWDLCDCTYCLNFFQAMKTTSSKLTNLFNSLGIIPSKCVHLSEFGPTESGLYLYMGCYHIIGRIKEGKPVNTSSWDDHNVAEVDNFSFVFSKDLIFVPEGMPSPVLQMDFSVEVPWVIEEPYGT</sequence>
<reference evidence="1 2" key="1">
    <citation type="submission" date="2019-10" db="EMBL/GenBank/DDBJ databases">
        <title>Complete genome sequences for adaption low water activity.</title>
        <authorList>
            <person name="Zhao L."/>
            <person name="Zhong J."/>
        </authorList>
    </citation>
    <scope>NUCLEOTIDE SEQUENCE [LARGE SCALE GENOMIC DNA]</scope>
    <source>
        <strain evidence="1 2">FDU301</strain>
        <plasmid evidence="2">pfdu301a</plasmid>
    </source>
</reference>
<dbReference type="EMBL" id="CP045273">
    <property type="protein sequence ID" value="QJX80444.1"/>
    <property type="molecule type" value="Genomic_DNA"/>
</dbReference>
<dbReference type="AlphaFoldDB" id="A0A6M6E4B6"/>
<evidence type="ECO:0000313" key="1">
    <source>
        <dbReference type="EMBL" id="QJX80444.1"/>
    </source>
</evidence>
<name>A0A6M6E4B6_PRIMG</name>
<dbReference type="Proteomes" id="UP000501076">
    <property type="component" value="Plasmid pFDU301A"/>
</dbReference>
<proteinExistence type="predicted"/>
<evidence type="ECO:0000313" key="2">
    <source>
        <dbReference type="Proteomes" id="UP000501076"/>
    </source>
</evidence>
<protein>
    <submittedName>
        <fullName evidence="1">Uncharacterized protein</fullName>
    </submittedName>
</protein>
<geneLocation type="plasmid" evidence="2">
    <name>pfdu301a</name>
</geneLocation>
<accession>A0A6M6E4B6</accession>
<gene>
    <name evidence="1" type="ORF">FDZ14_30620</name>
</gene>
<keyword evidence="1" id="KW-0614">Plasmid</keyword>
<organism evidence="1 2">
    <name type="scientific">Priestia megaterium</name>
    <name type="common">Bacillus megaterium</name>
    <dbReference type="NCBI Taxonomy" id="1404"/>
    <lineage>
        <taxon>Bacteria</taxon>
        <taxon>Bacillati</taxon>
        <taxon>Bacillota</taxon>
        <taxon>Bacilli</taxon>
        <taxon>Bacillales</taxon>
        <taxon>Bacillaceae</taxon>
        <taxon>Priestia</taxon>
    </lineage>
</organism>